<dbReference type="AlphaFoldDB" id="A0A5B7HH13"/>
<dbReference type="Proteomes" id="UP000324222">
    <property type="component" value="Unassembled WGS sequence"/>
</dbReference>
<evidence type="ECO:0000313" key="2">
    <source>
        <dbReference type="Proteomes" id="UP000324222"/>
    </source>
</evidence>
<evidence type="ECO:0000313" key="1">
    <source>
        <dbReference type="EMBL" id="MPC70522.1"/>
    </source>
</evidence>
<reference evidence="1 2" key="1">
    <citation type="submission" date="2019-05" db="EMBL/GenBank/DDBJ databases">
        <title>Another draft genome of Portunus trituberculatus and its Hox gene families provides insights of decapod evolution.</title>
        <authorList>
            <person name="Jeong J.-H."/>
            <person name="Song I."/>
            <person name="Kim S."/>
            <person name="Choi T."/>
            <person name="Kim D."/>
            <person name="Ryu S."/>
            <person name="Kim W."/>
        </authorList>
    </citation>
    <scope>NUCLEOTIDE SEQUENCE [LARGE SCALE GENOMIC DNA]</scope>
    <source>
        <tissue evidence="1">Muscle</tissue>
    </source>
</reference>
<protein>
    <submittedName>
        <fullName evidence="1">Uncharacterized protein</fullName>
    </submittedName>
</protein>
<organism evidence="1 2">
    <name type="scientific">Portunus trituberculatus</name>
    <name type="common">Swimming crab</name>
    <name type="synonym">Neptunus trituberculatus</name>
    <dbReference type="NCBI Taxonomy" id="210409"/>
    <lineage>
        <taxon>Eukaryota</taxon>
        <taxon>Metazoa</taxon>
        <taxon>Ecdysozoa</taxon>
        <taxon>Arthropoda</taxon>
        <taxon>Crustacea</taxon>
        <taxon>Multicrustacea</taxon>
        <taxon>Malacostraca</taxon>
        <taxon>Eumalacostraca</taxon>
        <taxon>Eucarida</taxon>
        <taxon>Decapoda</taxon>
        <taxon>Pleocyemata</taxon>
        <taxon>Brachyura</taxon>
        <taxon>Eubrachyura</taxon>
        <taxon>Portunoidea</taxon>
        <taxon>Portunidae</taxon>
        <taxon>Portuninae</taxon>
        <taxon>Portunus</taxon>
    </lineage>
</organism>
<proteinExistence type="predicted"/>
<keyword evidence="2" id="KW-1185">Reference proteome</keyword>
<sequence length="100" mass="10980">MRVSKITMRFHDNDASFHDNDANFHNNDSSFQYNDVLSVSTITIRCHDNVAGVVIAIRHFSVHICTGTRTNPSSPRVPPSSPVGVRVVTIQPCHASHGSP</sequence>
<dbReference type="EMBL" id="VSRR010031266">
    <property type="protein sequence ID" value="MPC70522.1"/>
    <property type="molecule type" value="Genomic_DNA"/>
</dbReference>
<comment type="caution">
    <text evidence="1">The sequence shown here is derived from an EMBL/GenBank/DDBJ whole genome shotgun (WGS) entry which is preliminary data.</text>
</comment>
<gene>
    <name evidence="1" type="ORF">E2C01_064773</name>
</gene>
<name>A0A5B7HH13_PORTR</name>
<accession>A0A5B7HH13</accession>